<evidence type="ECO:0000256" key="9">
    <source>
        <dbReference type="SAM" id="MobiDB-lite"/>
    </source>
</evidence>
<comment type="caution">
    <text evidence="11">The sequence shown here is derived from an EMBL/GenBank/DDBJ whole genome shotgun (WGS) entry which is preliminary data.</text>
</comment>
<evidence type="ECO:0000256" key="1">
    <source>
        <dbReference type="ARBA" id="ARBA00004099"/>
    </source>
</evidence>
<evidence type="ECO:0000256" key="3">
    <source>
        <dbReference type="ARBA" id="ARBA00022552"/>
    </source>
</evidence>
<feature type="region of interest" description="Disordered" evidence="9">
    <location>
        <begin position="607"/>
        <end position="634"/>
    </location>
</feature>
<reference evidence="11 12" key="1">
    <citation type="submission" date="2016-06" db="EMBL/GenBank/DDBJ databases">
        <title>Evolution of pathogenesis and genome organization in the Tremellales.</title>
        <authorList>
            <person name="Cuomo C."/>
            <person name="Litvintseva A."/>
            <person name="Heitman J."/>
            <person name="Chen Y."/>
            <person name="Sun S."/>
            <person name="Springer D."/>
            <person name="Dromer F."/>
            <person name="Young S."/>
            <person name="Zeng Q."/>
            <person name="Chapman S."/>
            <person name="Gujja S."/>
            <person name="Saif S."/>
            <person name="Birren B."/>
        </authorList>
    </citation>
    <scope>NUCLEOTIDE SEQUENCE [LARGE SCALE GENOMIC DNA]</scope>
    <source>
        <strain evidence="11 12">ATCC 28783</strain>
    </source>
</reference>
<dbReference type="GO" id="GO:0030686">
    <property type="term" value="C:90S preribosome"/>
    <property type="evidence" value="ECO:0007669"/>
    <property type="project" value="TreeGrafter"/>
</dbReference>
<dbReference type="PROSITE" id="PS50082">
    <property type="entry name" value="WD_REPEATS_2"/>
    <property type="match status" value="1"/>
</dbReference>
<dbReference type="FunCoup" id="A0A4Q1BPW1">
    <property type="interactions" value="775"/>
</dbReference>
<dbReference type="GO" id="GO:0000462">
    <property type="term" value="P:maturation of SSU-rRNA from tricistronic rRNA transcript (SSU-rRNA, 5.8S rRNA, LSU-rRNA)"/>
    <property type="evidence" value="ECO:0007669"/>
    <property type="project" value="TreeGrafter"/>
</dbReference>
<feature type="region of interest" description="Disordered" evidence="9">
    <location>
        <begin position="536"/>
        <end position="595"/>
    </location>
</feature>
<evidence type="ECO:0000313" key="12">
    <source>
        <dbReference type="Proteomes" id="UP000289152"/>
    </source>
</evidence>
<comment type="function">
    <text evidence="1">Involved in nucleolar processing of pre-18S ribosomal RNA.</text>
</comment>
<dbReference type="SMART" id="SM00320">
    <property type="entry name" value="WD40"/>
    <property type="match status" value="4"/>
</dbReference>
<feature type="region of interest" description="Disordered" evidence="9">
    <location>
        <begin position="1"/>
        <end position="101"/>
    </location>
</feature>
<dbReference type="InterPro" id="IPR012952">
    <property type="entry name" value="BING4_C_dom"/>
</dbReference>
<feature type="domain" description="BING4 C-terminal" evidence="10">
    <location>
        <begin position="426"/>
        <end position="505"/>
    </location>
</feature>
<proteinExistence type="predicted"/>
<evidence type="ECO:0000256" key="4">
    <source>
        <dbReference type="ARBA" id="ARBA00022574"/>
    </source>
</evidence>
<protein>
    <recommendedName>
        <fullName evidence="7">U three protein 7</fullName>
    </recommendedName>
</protein>
<dbReference type="OrthoDB" id="10251154at2759"/>
<dbReference type="InterPro" id="IPR015943">
    <property type="entry name" value="WD40/YVTN_repeat-like_dom_sf"/>
</dbReference>
<keyword evidence="12" id="KW-1185">Reference proteome</keyword>
<feature type="compositionally biased region" description="Low complexity" evidence="9">
    <location>
        <begin position="43"/>
        <end position="53"/>
    </location>
</feature>
<dbReference type="InterPro" id="IPR040315">
    <property type="entry name" value="WDR46/Utp7"/>
</dbReference>
<dbReference type="Pfam" id="PF08149">
    <property type="entry name" value="BING4CT"/>
    <property type="match status" value="1"/>
</dbReference>
<feature type="repeat" description="WD" evidence="8">
    <location>
        <begin position="341"/>
        <end position="377"/>
    </location>
</feature>
<dbReference type="SUPFAM" id="SSF50978">
    <property type="entry name" value="WD40 repeat-like"/>
    <property type="match status" value="1"/>
</dbReference>
<dbReference type="PANTHER" id="PTHR14085">
    <property type="entry name" value="WD-REPEAT PROTEIN BING4"/>
    <property type="match status" value="1"/>
</dbReference>
<accession>A0A4Q1BPW1</accession>
<dbReference type="Pfam" id="PF00400">
    <property type="entry name" value="WD40"/>
    <property type="match status" value="1"/>
</dbReference>
<dbReference type="PANTHER" id="PTHR14085:SF3">
    <property type="entry name" value="WD REPEAT-CONTAINING PROTEIN 46"/>
    <property type="match status" value="1"/>
</dbReference>
<dbReference type="Proteomes" id="UP000289152">
    <property type="component" value="Unassembled WGS sequence"/>
</dbReference>
<evidence type="ECO:0000256" key="6">
    <source>
        <dbReference type="ARBA" id="ARBA00023242"/>
    </source>
</evidence>
<organism evidence="11 12">
    <name type="scientific">Tremella mesenterica</name>
    <name type="common">Jelly fungus</name>
    <dbReference type="NCBI Taxonomy" id="5217"/>
    <lineage>
        <taxon>Eukaryota</taxon>
        <taxon>Fungi</taxon>
        <taxon>Dikarya</taxon>
        <taxon>Basidiomycota</taxon>
        <taxon>Agaricomycotina</taxon>
        <taxon>Tremellomycetes</taxon>
        <taxon>Tremellales</taxon>
        <taxon>Tremellaceae</taxon>
        <taxon>Tremella</taxon>
    </lineage>
</organism>
<evidence type="ECO:0000256" key="8">
    <source>
        <dbReference type="PROSITE-ProRule" id="PRU00221"/>
    </source>
</evidence>
<keyword evidence="4 8" id="KW-0853">WD repeat</keyword>
<dbReference type="VEuPathDB" id="FungiDB:TREMEDRAFT_29850"/>
<dbReference type="OMA" id="EFLPYHW"/>
<dbReference type="FunFam" id="2.130.10.10:FF:000378">
    <property type="entry name" value="U3 small nucleolar RNA-associated protein 7"/>
    <property type="match status" value="1"/>
</dbReference>
<keyword evidence="6" id="KW-0539">Nucleus</keyword>
<dbReference type="STRING" id="5217.A0A4Q1BPW1"/>
<dbReference type="EMBL" id="SDIL01000024">
    <property type="protein sequence ID" value="RXK39961.1"/>
    <property type="molecule type" value="Genomic_DNA"/>
</dbReference>
<feature type="compositionally biased region" description="Low complexity" evidence="9">
    <location>
        <begin position="1"/>
        <end position="14"/>
    </location>
</feature>
<gene>
    <name evidence="11" type="ORF">M231_02756</name>
</gene>
<feature type="compositionally biased region" description="Acidic residues" evidence="9">
    <location>
        <begin position="542"/>
        <end position="563"/>
    </location>
</feature>
<keyword evidence="3" id="KW-0698">rRNA processing</keyword>
<dbReference type="InterPro" id="IPR001680">
    <property type="entry name" value="WD40_rpt"/>
</dbReference>
<feature type="compositionally biased region" description="Basic and acidic residues" evidence="9">
    <location>
        <begin position="75"/>
        <end position="88"/>
    </location>
</feature>
<dbReference type="AlphaFoldDB" id="A0A4Q1BPW1"/>
<dbReference type="GO" id="GO:0032040">
    <property type="term" value="C:small-subunit processome"/>
    <property type="evidence" value="ECO:0007669"/>
    <property type="project" value="TreeGrafter"/>
</dbReference>
<sequence length="634" mass="70494">MDRLISSSLPSSSKSSHKQAHQKRSNNHEVDASLHSILPRTQLPSSLHLSLDSDPPPTASSNPQRSANASSRSNITDHSHQSRKESVKKATPNAAVPPHIARIPDKKLRARVYKQDLSAKVARKERQEVDEWINAPLAGGAGGIEVDEEEGERTWRVGQGEIVQEVGVQSGRKRWDLKLEGMGEYKVDYTRNGRHLAIASSLGHVATFDWQSGKLHSEIQLRESVRDIKFLHSEAFYAVAQRKYVYIYDQDGVEVHKLKQHTDPTHLEFLPYHYLLVSVGHAGYLKYHDTSTGILLTQISTRLGSPPSITQNRQSAIIHLGHSNGTMTLWSPNLTTPHVKLLAHRGPITSIAVDPSASSAGRYISTSGLDGEVKLWDARMWGKQVRSWKMHNSPTSLSYSDRGVLAVGGKSGVTTFRDVIAEGNRPYLTLPLPSLTANSVRFCPFDDVLVVGHQKGVSSLLVPGAGEPNFDSAEADVFETYTRRREREVRGVLEKIRPELITLDTEFLGKVRDEKKGTFAEREARSFRQLSRRERLKLEGKADEDEGQVEEDDEMEDEDDGEEGGGSGSEGKERKKKKMRGKGGSMKRYLAKKRKNVIDPSLLAMRAKVAAQKQVEESKKRSASKETGALSRFG</sequence>
<dbReference type="Gene3D" id="2.130.10.10">
    <property type="entry name" value="YVTN repeat-like/Quinoprotein amine dehydrogenase"/>
    <property type="match status" value="2"/>
</dbReference>
<feature type="compositionally biased region" description="Basic residues" evidence="9">
    <location>
        <begin position="15"/>
        <end position="25"/>
    </location>
</feature>
<name>A0A4Q1BPW1_TREME</name>
<dbReference type="SMART" id="SM01033">
    <property type="entry name" value="BING4CT"/>
    <property type="match status" value="1"/>
</dbReference>
<evidence type="ECO:0000313" key="11">
    <source>
        <dbReference type="EMBL" id="RXK39961.1"/>
    </source>
</evidence>
<keyword evidence="5" id="KW-0677">Repeat</keyword>
<evidence type="ECO:0000256" key="7">
    <source>
        <dbReference type="ARBA" id="ARBA00076453"/>
    </source>
</evidence>
<feature type="compositionally biased region" description="Polar residues" evidence="9">
    <location>
        <begin position="59"/>
        <end position="74"/>
    </location>
</feature>
<evidence type="ECO:0000256" key="2">
    <source>
        <dbReference type="ARBA" id="ARBA00004604"/>
    </source>
</evidence>
<evidence type="ECO:0000256" key="5">
    <source>
        <dbReference type="ARBA" id="ARBA00022737"/>
    </source>
</evidence>
<evidence type="ECO:0000259" key="10">
    <source>
        <dbReference type="SMART" id="SM01033"/>
    </source>
</evidence>
<dbReference type="PROSITE" id="PS50294">
    <property type="entry name" value="WD_REPEATS_REGION"/>
    <property type="match status" value="1"/>
</dbReference>
<feature type="compositionally biased region" description="Basic and acidic residues" evidence="9">
    <location>
        <begin position="614"/>
        <end position="624"/>
    </location>
</feature>
<comment type="subcellular location">
    <subcellularLocation>
        <location evidence="2">Nucleus</location>
        <location evidence="2">Nucleolus</location>
    </subcellularLocation>
</comment>
<dbReference type="InParanoid" id="A0A4Q1BPW1"/>
<dbReference type="InterPro" id="IPR036322">
    <property type="entry name" value="WD40_repeat_dom_sf"/>
</dbReference>